<evidence type="ECO:0000313" key="2">
    <source>
        <dbReference type="Proteomes" id="UP000295301"/>
    </source>
</evidence>
<dbReference type="Proteomes" id="UP000295301">
    <property type="component" value="Unassembled WGS sequence"/>
</dbReference>
<reference evidence="1 2" key="1">
    <citation type="submission" date="2019-03" db="EMBL/GenBank/DDBJ databases">
        <title>Ruegeria lutea sp. nov., a novel strain, isolated from marine sediment, the Masan Bay, South Korea.</title>
        <authorList>
            <person name="Kim J."/>
            <person name="Kim D.-Y."/>
            <person name="Lee S.-S."/>
        </authorList>
    </citation>
    <scope>NUCLEOTIDE SEQUENCE [LARGE SCALE GENOMIC DNA]</scope>
    <source>
        <strain evidence="1 2">318-1</strain>
    </source>
</reference>
<organism evidence="1 2">
    <name type="scientific">Antarcticimicrobium luteum</name>
    <dbReference type="NCBI Taxonomy" id="2547397"/>
    <lineage>
        <taxon>Bacteria</taxon>
        <taxon>Pseudomonadati</taxon>
        <taxon>Pseudomonadota</taxon>
        <taxon>Alphaproteobacteria</taxon>
        <taxon>Rhodobacterales</taxon>
        <taxon>Paracoccaceae</taxon>
        <taxon>Antarcticimicrobium</taxon>
    </lineage>
</organism>
<sequence>MPQAPTPKWGIVSTIKARAEDVLNFAAYHIDLGAHRLFLYLDVPNPEALPLLKAHPRVRVFTCDDDHWRKLGIRRPVKHQVRQAANATDAYRRKGGEVDWLIHMDVDEFIWPDRPVEDILDALPDTALCARIRPAEALAGDGTRFKGFIPGGPDRAATVARLYPRFGAYVKGGFLSHLAGKLFVRTGLEPMQIRIHNVFRGQDMNPGEVALENTLLLHCHARSWEEWIAAYRYRLAHGSYRADLAPARPRDKGGLTLHEVLSGIEAAEGEAGLRAFYDELCADTPALRRALEAEGLLHRCDLDLSARRQAQFPEFG</sequence>
<accession>A0A4R5UUX5</accession>
<keyword evidence="2" id="KW-1185">Reference proteome</keyword>
<comment type="caution">
    <text evidence="1">The sequence shown here is derived from an EMBL/GenBank/DDBJ whole genome shotgun (WGS) entry which is preliminary data.</text>
</comment>
<dbReference type="AlphaFoldDB" id="A0A4R5UUX5"/>
<name>A0A4R5UUX5_9RHOB</name>
<gene>
    <name evidence="1" type="ORF">E1832_17345</name>
</gene>
<dbReference type="GO" id="GO:0016740">
    <property type="term" value="F:transferase activity"/>
    <property type="evidence" value="ECO:0007669"/>
    <property type="project" value="UniProtKB-KW"/>
</dbReference>
<dbReference type="OrthoDB" id="7203640at2"/>
<keyword evidence="1" id="KW-0808">Transferase</keyword>
<dbReference type="Pfam" id="PF13704">
    <property type="entry name" value="Glyco_tranf_2_4"/>
    <property type="match status" value="1"/>
</dbReference>
<proteinExistence type="predicted"/>
<protein>
    <submittedName>
        <fullName evidence="1">Glycosyltransferase family 2 protein</fullName>
    </submittedName>
</protein>
<evidence type="ECO:0000313" key="1">
    <source>
        <dbReference type="EMBL" id="TDK43030.1"/>
    </source>
</evidence>
<dbReference type="EMBL" id="SMUV01000072">
    <property type="protein sequence ID" value="TDK43030.1"/>
    <property type="molecule type" value="Genomic_DNA"/>
</dbReference>